<dbReference type="EMBL" id="WMET01000004">
    <property type="protein sequence ID" value="MYL21343.1"/>
    <property type="molecule type" value="Genomic_DNA"/>
</dbReference>
<protein>
    <submittedName>
        <fullName evidence="3">STAS domain-containing protein</fullName>
    </submittedName>
</protein>
<dbReference type="RefSeq" id="WP_160838939.1">
    <property type="nucleotide sequence ID" value="NZ_WMET01000004.1"/>
</dbReference>
<accession>A0A845DUK0</accession>
<keyword evidence="1" id="KW-0597">Phosphoprotein</keyword>
<comment type="caution">
    <text evidence="3">The sequence shown here is derived from an EMBL/GenBank/DDBJ whole genome shotgun (WGS) entry which is preliminary data.</text>
</comment>
<name>A0A845DUK0_9BACI</name>
<dbReference type="InterPro" id="IPR051932">
    <property type="entry name" value="Bact_StressResp_Reg"/>
</dbReference>
<dbReference type="InterPro" id="IPR036513">
    <property type="entry name" value="STAS_dom_sf"/>
</dbReference>
<dbReference type="InterPro" id="IPR002645">
    <property type="entry name" value="STAS_dom"/>
</dbReference>
<gene>
    <name evidence="3" type="ORF">GLW04_15685</name>
</gene>
<evidence type="ECO:0000313" key="3">
    <source>
        <dbReference type="EMBL" id="MYL21343.1"/>
    </source>
</evidence>
<dbReference type="AlphaFoldDB" id="A0A845DUK0"/>
<dbReference type="Proteomes" id="UP000460949">
    <property type="component" value="Unassembled WGS sequence"/>
</dbReference>
<proteinExistence type="predicted"/>
<dbReference type="PANTHER" id="PTHR33745:SF3">
    <property type="entry name" value="RSBT CO-ANTAGONIST PROTEIN RSBRC"/>
    <property type="match status" value="1"/>
</dbReference>
<dbReference type="PROSITE" id="PS50801">
    <property type="entry name" value="STAS"/>
    <property type="match status" value="1"/>
</dbReference>
<dbReference type="SUPFAM" id="SSF52091">
    <property type="entry name" value="SpoIIaa-like"/>
    <property type="match status" value="1"/>
</dbReference>
<feature type="domain" description="STAS" evidence="2">
    <location>
        <begin position="165"/>
        <end position="276"/>
    </location>
</feature>
<organism evidence="3 4">
    <name type="scientific">Halobacillus litoralis</name>
    <dbReference type="NCBI Taxonomy" id="45668"/>
    <lineage>
        <taxon>Bacteria</taxon>
        <taxon>Bacillati</taxon>
        <taxon>Bacillota</taxon>
        <taxon>Bacilli</taxon>
        <taxon>Bacillales</taxon>
        <taxon>Bacillaceae</taxon>
        <taxon>Halobacillus</taxon>
    </lineage>
</organism>
<evidence type="ECO:0000256" key="1">
    <source>
        <dbReference type="ARBA" id="ARBA00022553"/>
    </source>
</evidence>
<dbReference type="PANTHER" id="PTHR33745">
    <property type="entry name" value="RSBT ANTAGONIST PROTEIN RSBS-RELATED"/>
    <property type="match status" value="1"/>
</dbReference>
<dbReference type="Gene3D" id="3.30.750.24">
    <property type="entry name" value="STAS domain"/>
    <property type="match status" value="1"/>
</dbReference>
<sequence>MKANLAFREFLLKKAWNLTEEWYNSLDQSSVSGVYASRDQATIENLKSQNYAFHKHLAEIFTLDKEDFLEHMNDWIVEIGRDPHHLETPTHEIMREFMRVRIQYLDFLKEFMETQNVSVDRERETQWTRLLVDAFDQIMYKVVEEKSNYLNRTIEKQQSTINELSSPLIQLSNGQALLPLVGNIDTDRAAAILENILRKCTEQDVDLLYIDLSGVYLVDTMVAQQIFQLIDSLRLIGVSSTVVGIRPEIAQTAVSLGLDFSHVTTTATLSQAMAGQTF</sequence>
<evidence type="ECO:0000313" key="4">
    <source>
        <dbReference type="Proteomes" id="UP000460949"/>
    </source>
</evidence>
<dbReference type="CDD" id="cd07041">
    <property type="entry name" value="STAS_RsbR_RsbS_like"/>
    <property type="match status" value="1"/>
</dbReference>
<dbReference type="Pfam" id="PF01740">
    <property type="entry name" value="STAS"/>
    <property type="match status" value="1"/>
</dbReference>
<reference evidence="3 4" key="1">
    <citation type="submission" date="2019-11" db="EMBL/GenBank/DDBJ databases">
        <title>Genome sequences of 17 halophilic strains isolated from different environments.</title>
        <authorList>
            <person name="Furrow R.E."/>
        </authorList>
    </citation>
    <scope>NUCLEOTIDE SEQUENCE [LARGE SCALE GENOMIC DNA]</scope>
    <source>
        <strain evidence="3 4">22511_23_Filter</strain>
    </source>
</reference>
<evidence type="ECO:0000259" key="2">
    <source>
        <dbReference type="PROSITE" id="PS50801"/>
    </source>
</evidence>